<dbReference type="InterPro" id="IPR004604">
    <property type="entry name" value="DNA_recomb/repair_RecN"/>
</dbReference>
<gene>
    <name evidence="9" type="ORF">S03H2_57288</name>
</gene>
<dbReference type="Pfam" id="PF13476">
    <property type="entry name" value="AAA_23"/>
    <property type="match status" value="1"/>
</dbReference>
<keyword evidence="4" id="KW-0227">DNA damage</keyword>
<dbReference type="FunFam" id="3.40.50.300:FF:000319">
    <property type="entry name" value="DNA repair protein RecN"/>
    <property type="match status" value="1"/>
</dbReference>
<dbReference type="GO" id="GO:0009432">
    <property type="term" value="P:SOS response"/>
    <property type="evidence" value="ECO:0007669"/>
    <property type="project" value="TreeGrafter"/>
</dbReference>
<sequence>PFIDELTIGFSKNLTVLSGETGAGKSIIVGALSLILGQKARTSSIRSGAEHCVVEGRIDVDRNHPVINKLQNLGIEYEPDLGIVIRRIITISGTSKSYVNGLQVSVKDLRDITGILIDIHSQHEHQSLLNVKNHLFLLDRYGKFQNELETYQKSYRKILGLKKEIEKHTIDEREKERKLDILKYSLNEIEQARLTDNEDEELEKEYKVLKNYEQLVSSVMNAYNLLRLHDNSALTMLESALLEINKVKDFS</sequence>
<evidence type="ECO:0000256" key="2">
    <source>
        <dbReference type="ARBA" id="ARBA00021315"/>
    </source>
</evidence>
<dbReference type="GO" id="GO:0005524">
    <property type="term" value="F:ATP binding"/>
    <property type="evidence" value="ECO:0007669"/>
    <property type="project" value="UniProtKB-KW"/>
</dbReference>
<dbReference type="SUPFAM" id="SSF52540">
    <property type="entry name" value="P-loop containing nucleoside triphosphate hydrolases"/>
    <property type="match status" value="1"/>
</dbReference>
<dbReference type="GO" id="GO:0016887">
    <property type="term" value="F:ATP hydrolysis activity"/>
    <property type="evidence" value="ECO:0007669"/>
    <property type="project" value="InterPro"/>
</dbReference>
<protein>
    <recommendedName>
        <fullName evidence="2">DNA repair protein RecN</fullName>
    </recommendedName>
    <alternativeName>
        <fullName evidence="7">Recombination protein N</fullName>
    </alternativeName>
</protein>
<keyword evidence="3" id="KW-0547">Nucleotide-binding</keyword>
<feature type="non-terminal residue" evidence="9">
    <location>
        <position position="251"/>
    </location>
</feature>
<dbReference type="InterPro" id="IPR038729">
    <property type="entry name" value="Rad50/SbcC_AAA"/>
</dbReference>
<evidence type="ECO:0000256" key="1">
    <source>
        <dbReference type="ARBA" id="ARBA00009441"/>
    </source>
</evidence>
<evidence type="ECO:0000256" key="7">
    <source>
        <dbReference type="ARBA" id="ARBA00033408"/>
    </source>
</evidence>
<name>X1ICL1_9ZZZZ</name>
<dbReference type="AlphaFoldDB" id="X1ICL1"/>
<feature type="non-terminal residue" evidence="9">
    <location>
        <position position="1"/>
    </location>
</feature>
<evidence type="ECO:0000256" key="6">
    <source>
        <dbReference type="ARBA" id="ARBA00023204"/>
    </source>
</evidence>
<accession>X1ICL1</accession>
<evidence type="ECO:0000259" key="8">
    <source>
        <dbReference type="Pfam" id="PF13476"/>
    </source>
</evidence>
<keyword evidence="5" id="KW-0067">ATP-binding</keyword>
<comment type="similarity">
    <text evidence="1">Belongs to the RecN family.</text>
</comment>
<dbReference type="CDD" id="cd03241">
    <property type="entry name" value="ABC_RecN"/>
    <property type="match status" value="1"/>
</dbReference>
<keyword evidence="6" id="KW-0234">DNA repair</keyword>
<evidence type="ECO:0000256" key="4">
    <source>
        <dbReference type="ARBA" id="ARBA00022763"/>
    </source>
</evidence>
<feature type="domain" description="Rad50/SbcC-type AAA" evidence="8">
    <location>
        <begin position="4"/>
        <end position="191"/>
    </location>
</feature>
<dbReference type="EMBL" id="BARU01036717">
    <property type="protein sequence ID" value="GAH80151.1"/>
    <property type="molecule type" value="Genomic_DNA"/>
</dbReference>
<dbReference type="GO" id="GO:0006302">
    <property type="term" value="P:double-strand break repair"/>
    <property type="evidence" value="ECO:0007669"/>
    <property type="project" value="InterPro"/>
</dbReference>
<dbReference type="PANTHER" id="PTHR11059:SF0">
    <property type="entry name" value="DNA REPAIR PROTEIN RECN"/>
    <property type="match status" value="1"/>
</dbReference>
<evidence type="ECO:0000313" key="9">
    <source>
        <dbReference type="EMBL" id="GAH80151.1"/>
    </source>
</evidence>
<dbReference type="GO" id="GO:0043590">
    <property type="term" value="C:bacterial nucleoid"/>
    <property type="evidence" value="ECO:0007669"/>
    <property type="project" value="TreeGrafter"/>
</dbReference>
<dbReference type="InterPro" id="IPR027417">
    <property type="entry name" value="P-loop_NTPase"/>
</dbReference>
<dbReference type="PANTHER" id="PTHR11059">
    <property type="entry name" value="DNA REPAIR PROTEIN RECN"/>
    <property type="match status" value="1"/>
</dbReference>
<comment type="caution">
    <text evidence="9">The sequence shown here is derived from an EMBL/GenBank/DDBJ whole genome shotgun (WGS) entry which is preliminary data.</text>
</comment>
<evidence type="ECO:0000256" key="5">
    <source>
        <dbReference type="ARBA" id="ARBA00022840"/>
    </source>
</evidence>
<evidence type="ECO:0000256" key="3">
    <source>
        <dbReference type="ARBA" id="ARBA00022741"/>
    </source>
</evidence>
<dbReference type="GO" id="GO:0006310">
    <property type="term" value="P:DNA recombination"/>
    <property type="evidence" value="ECO:0007669"/>
    <property type="project" value="InterPro"/>
</dbReference>
<proteinExistence type="inferred from homology"/>
<reference evidence="9" key="1">
    <citation type="journal article" date="2014" name="Front. Microbiol.">
        <title>High frequency of phylogenetically diverse reductive dehalogenase-homologous genes in deep subseafloor sedimentary metagenomes.</title>
        <authorList>
            <person name="Kawai M."/>
            <person name="Futagami T."/>
            <person name="Toyoda A."/>
            <person name="Takaki Y."/>
            <person name="Nishi S."/>
            <person name="Hori S."/>
            <person name="Arai W."/>
            <person name="Tsubouchi T."/>
            <person name="Morono Y."/>
            <person name="Uchiyama I."/>
            <person name="Ito T."/>
            <person name="Fujiyama A."/>
            <person name="Inagaki F."/>
            <person name="Takami H."/>
        </authorList>
    </citation>
    <scope>NUCLEOTIDE SEQUENCE</scope>
    <source>
        <strain evidence="9">Expedition CK06-06</strain>
    </source>
</reference>
<organism evidence="9">
    <name type="scientific">marine sediment metagenome</name>
    <dbReference type="NCBI Taxonomy" id="412755"/>
    <lineage>
        <taxon>unclassified sequences</taxon>
        <taxon>metagenomes</taxon>
        <taxon>ecological metagenomes</taxon>
    </lineage>
</organism>
<dbReference type="Gene3D" id="3.40.50.300">
    <property type="entry name" value="P-loop containing nucleotide triphosphate hydrolases"/>
    <property type="match status" value="1"/>
</dbReference>